<dbReference type="RefSeq" id="WP_310289172.1">
    <property type="nucleotide sequence ID" value="NZ_BAAAWO010000001.1"/>
</dbReference>
<keyword evidence="3" id="KW-1185">Reference proteome</keyword>
<dbReference type="EMBL" id="JAVDYI010000001">
    <property type="protein sequence ID" value="MDR7357598.1"/>
    <property type="molecule type" value="Genomic_DNA"/>
</dbReference>
<dbReference type="Proteomes" id="UP001183817">
    <property type="component" value="Unassembled WGS sequence"/>
</dbReference>
<dbReference type="CDD" id="cd11614">
    <property type="entry name" value="SAF_CpaB_FlgA_like"/>
    <property type="match status" value="1"/>
</dbReference>
<evidence type="ECO:0000259" key="1">
    <source>
        <dbReference type="SMART" id="SM00858"/>
    </source>
</evidence>
<evidence type="ECO:0000313" key="3">
    <source>
        <dbReference type="Proteomes" id="UP001183817"/>
    </source>
</evidence>
<gene>
    <name evidence="2" type="ORF">J2S64_001289</name>
</gene>
<name>A0ABU2BIR2_9MICC</name>
<organism evidence="2 3">
    <name type="scientific">Paeniglutamicibacter sulfureus</name>
    <dbReference type="NCBI Taxonomy" id="43666"/>
    <lineage>
        <taxon>Bacteria</taxon>
        <taxon>Bacillati</taxon>
        <taxon>Actinomycetota</taxon>
        <taxon>Actinomycetes</taxon>
        <taxon>Micrococcales</taxon>
        <taxon>Micrococcaceae</taxon>
        <taxon>Paeniglutamicibacter</taxon>
    </lineage>
</organism>
<dbReference type="InterPro" id="IPR031571">
    <property type="entry name" value="RcpC_dom"/>
</dbReference>
<protein>
    <submittedName>
        <fullName evidence="2">Pilus assembly protein CpaB</fullName>
    </submittedName>
</protein>
<proteinExistence type="predicted"/>
<comment type="caution">
    <text evidence="2">The sequence shown here is derived from an EMBL/GenBank/DDBJ whole genome shotgun (WGS) entry which is preliminary data.</text>
</comment>
<reference evidence="2 3" key="1">
    <citation type="submission" date="2023-07" db="EMBL/GenBank/DDBJ databases">
        <title>Sequencing the genomes of 1000 actinobacteria strains.</title>
        <authorList>
            <person name="Klenk H.-P."/>
        </authorList>
    </citation>
    <scope>NUCLEOTIDE SEQUENCE [LARGE SCALE GENOMIC DNA]</scope>
    <source>
        <strain evidence="2 3">DSM 20167</strain>
    </source>
</reference>
<dbReference type="Pfam" id="PF16976">
    <property type="entry name" value="RcpC"/>
    <property type="match status" value="1"/>
</dbReference>
<sequence>MKTRLLGGIAALILAIVGTVLLLTYVQGADARAQSSLDPVKVLVATRDVPAGTPVAELTTAFKEQSLPAVAVPNDALDTLADQDGKILAQAVTAGEQLLAAKLIAEDSLLTPGTVEVPKGKQEITVLLEPERVAGGNLRAGDTVGVFGSFTVKEKNDKDADEVEITKLLDEQVLVTAIQIAAGEAESTAEGAAALPVGSAYVTFGVDSAQAAKIIHTREFGLVWLTKQNEDTDKGDTRVWEINQVLK</sequence>
<feature type="domain" description="SAF" evidence="1">
    <location>
        <begin position="40"/>
        <end position="104"/>
    </location>
</feature>
<dbReference type="Pfam" id="PF08666">
    <property type="entry name" value="SAF"/>
    <property type="match status" value="1"/>
</dbReference>
<evidence type="ECO:0000313" key="2">
    <source>
        <dbReference type="EMBL" id="MDR7357598.1"/>
    </source>
</evidence>
<dbReference type="SMART" id="SM00858">
    <property type="entry name" value="SAF"/>
    <property type="match status" value="1"/>
</dbReference>
<dbReference type="InterPro" id="IPR013974">
    <property type="entry name" value="SAF"/>
</dbReference>
<accession>A0ABU2BIR2</accession>